<feature type="non-terminal residue" evidence="2">
    <location>
        <position position="120"/>
    </location>
</feature>
<gene>
    <name evidence="2" type="ORF">PISMIDRAFT_33545</name>
</gene>
<dbReference type="STRING" id="765257.A0A0C9XT24"/>
<dbReference type="PANTHER" id="PTHR38248:SF2">
    <property type="entry name" value="FUNK1 11"/>
    <property type="match status" value="1"/>
</dbReference>
<dbReference type="InterPro" id="IPR000719">
    <property type="entry name" value="Prot_kinase_dom"/>
</dbReference>
<proteinExistence type="predicted"/>
<dbReference type="SUPFAM" id="SSF56112">
    <property type="entry name" value="Protein kinase-like (PK-like)"/>
    <property type="match status" value="1"/>
</dbReference>
<dbReference type="OrthoDB" id="2747778at2759"/>
<reference evidence="2 3" key="1">
    <citation type="submission" date="2014-04" db="EMBL/GenBank/DDBJ databases">
        <authorList>
            <consortium name="DOE Joint Genome Institute"/>
            <person name="Kuo A."/>
            <person name="Kohler A."/>
            <person name="Costa M.D."/>
            <person name="Nagy L.G."/>
            <person name="Floudas D."/>
            <person name="Copeland A."/>
            <person name="Barry K.W."/>
            <person name="Cichocki N."/>
            <person name="Veneault-Fourrey C."/>
            <person name="LaButti K."/>
            <person name="Lindquist E.A."/>
            <person name="Lipzen A."/>
            <person name="Lundell T."/>
            <person name="Morin E."/>
            <person name="Murat C."/>
            <person name="Sun H."/>
            <person name="Tunlid A."/>
            <person name="Henrissat B."/>
            <person name="Grigoriev I.V."/>
            <person name="Hibbett D.S."/>
            <person name="Martin F."/>
            <person name="Nordberg H.P."/>
            <person name="Cantor M.N."/>
            <person name="Hua S.X."/>
        </authorList>
    </citation>
    <scope>NUCLEOTIDE SEQUENCE [LARGE SCALE GENOMIC DNA]</scope>
    <source>
        <strain evidence="2 3">441</strain>
    </source>
</reference>
<dbReference type="AlphaFoldDB" id="A0A0C9XT24"/>
<dbReference type="Proteomes" id="UP000054018">
    <property type="component" value="Unassembled WGS sequence"/>
</dbReference>
<dbReference type="Pfam" id="PF17667">
    <property type="entry name" value="Pkinase_fungal"/>
    <property type="match status" value="1"/>
</dbReference>
<dbReference type="PANTHER" id="PTHR38248">
    <property type="entry name" value="FUNK1 6"/>
    <property type="match status" value="1"/>
</dbReference>
<dbReference type="PROSITE" id="PS50011">
    <property type="entry name" value="PROTEIN_KINASE_DOM"/>
    <property type="match status" value="1"/>
</dbReference>
<feature type="domain" description="Protein kinase" evidence="1">
    <location>
        <begin position="1"/>
        <end position="120"/>
    </location>
</feature>
<accession>A0A0C9XT24</accession>
<name>A0A0C9XT24_9AGAM</name>
<protein>
    <recommendedName>
        <fullName evidence="1">Protein kinase domain-containing protein</fullName>
    </recommendedName>
</protein>
<dbReference type="GO" id="GO:0004672">
    <property type="term" value="F:protein kinase activity"/>
    <property type="evidence" value="ECO:0007669"/>
    <property type="project" value="InterPro"/>
</dbReference>
<evidence type="ECO:0000259" key="1">
    <source>
        <dbReference type="PROSITE" id="PS50011"/>
    </source>
</evidence>
<dbReference type="HOGENOM" id="CLU_138921_0_0_1"/>
<sequence length="120" mass="13566">HQLVLDTVRCMLTAFKSAHKLVSAIHDAMIAHYDTLKKAGILHCDLSPGNIIIFLRQGLLINWDLSKLVDTVGPRQMTCTGTWQFMSVALLYDQQAPHMFVDDLESSLFILLWTVLMNIP</sequence>
<feature type="non-terminal residue" evidence="2">
    <location>
        <position position="1"/>
    </location>
</feature>
<evidence type="ECO:0000313" key="2">
    <source>
        <dbReference type="EMBL" id="KIK15460.1"/>
    </source>
</evidence>
<reference evidence="3" key="2">
    <citation type="submission" date="2015-01" db="EMBL/GenBank/DDBJ databases">
        <title>Evolutionary Origins and Diversification of the Mycorrhizal Mutualists.</title>
        <authorList>
            <consortium name="DOE Joint Genome Institute"/>
            <consortium name="Mycorrhizal Genomics Consortium"/>
            <person name="Kohler A."/>
            <person name="Kuo A."/>
            <person name="Nagy L.G."/>
            <person name="Floudas D."/>
            <person name="Copeland A."/>
            <person name="Barry K.W."/>
            <person name="Cichocki N."/>
            <person name="Veneault-Fourrey C."/>
            <person name="LaButti K."/>
            <person name="Lindquist E.A."/>
            <person name="Lipzen A."/>
            <person name="Lundell T."/>
            <person name="Morin E."/>
            <person name="Murat C."/>
            <person name="Riley R."/>
            <person name="Ohm R."/>
            <person name="Sun H."/>
            <person name="Tunlid A."/>
            <person name="Henrissat B."/>
            <person name="Grigoriev I.V."/>
            <person name="Hibbett D.S."/>
            <person name="Martin F."/>
        </authorList>
    </citation>
    <scope>NUCLEOTIDE SEQUENCE [LARGE SCALE GENOMIC DNA]</scope>
    <source>
        <strain evidence="3">441</strain>
    </source>
</reference>
<dbReference type="InterPro" id="IPR011009">
    <property type="entry name" value="Kinase-like_dom_sf"/>
</dbReference>
<dbReference type="GO" id="GO:0005524">
    <property type="term" value="F:ATP binding"/>
    <property type="evidence" value="ECO:0007669"/>
    <property type="project" value="InterPro"/>
</dbReference>
<organism evidence="2 3">
    <name type="scientific">Pisolithus microcarpus 441</name>
    <dbReference type="NCBI Taxonomy" id="765257"/>
    <lineage>
        <taxon>Eukaryota</taxon>
        <taxon>Fungi</taxon>
        <taxon>Dikarya</taxon>
        <taxon>Basidiomycota</taxon>
        <taxon>Agaricomycotina</taxon>
        <taxon>Agaricomycetes</taxon>
        <taxon>Agaricomycetidae</taxon>
        <taxon>Boletales</taxon>
        <taxon>Sclerodermatineae</taxon>
        <taxon>Pisolithaceae</taxon>
        <taxon>Pisolithus</taxon>
    </lineage>
</organism>
<dbReference type="Gene3D" id="1.10.510.10">
    <property type="entry name" value="Transferase(Phosphotransferase) domain 1"/>
    <property type="match status" value="1"/>
</dbReference>
<keyword evidence="3" id="KW-1185">Reference proteome</keyword>
<evidence type="ECO:0000313" key="3">
    <source>
        <dbReference type="Proteomes" id="UP000054018"/>
    </source>
</evidence>
<dbReference type="InterPro" id="IPR040976">
    <property type="entry name" value="Pkinase_fungal"/>
</dbReference>
<dbReference type="EMBL" id="KN833890">
    <property type="protein sequence ID" value="KIK15460.1"/>
    <property type="molecule type" value="Genomic_DNA"/>
</dbReference>